<comment type="caution">
    <text evidence="1">The sequence shown here is derived from an EMBL/GenBank/DDBJ whole genome shotgun (WGS) entry which is preliminary data.</text>
</comment>
<proteinExistence type="predicted"/>
<accession>A0A1B6NWT8</accession>
<name>A0A1B6NWT8_9ZZZZ</name>
<gene>
    <name evidence="1" type="ORF">MGSAQ_001074</name>
</gene>
<protein>
    <submittedName>
        <fullName evidence="1">Uncharacterized protein</fullName>
    </submittedName>
</protein>
<evidence type="ECO:0000313" key="1">
    <source>
        <dbReference type="EMBL" id="KTF07432.1"/>
    </source>
</evidence>
<reference evidence="1" key="1">
    <citation type="submission" date="2013-11" db="EMBL/GenBank/DDBJ databases">
        <title>Microbial diversity, functional groups and degradation webs in Northern and Southern Mediterranean and Red Sea marine crude oil polluted sites.</title>
        <authorList>
            <person name="Daffonchio D."/>
            <person name="Mapelli F."/>
            <person name="Ferrer M."/>
            <person name="Richter M."/>
            <person name="Cherif A."/>
            <person name="Malkawi H.I."/>
            <person name="Yakimov M.M."/>
            <person name="Abdel-Fattah Y.R."/>
            <person name="Blaghen M."/>
            <person name="Golyshin P.N."/>
            <person name="Kalogerakis N."/>
            <person name="Boon N."/>
            <person name="Magagnini M."/>
            <person name="Fava F."/>
        </authorList>
    </citation>
    <scope>NUCLEOTIDE SEQUENCE</scope>
</reference>
<dbReference type="AlphaFoldDB" id="A0A1B6NWT8"/>
<dbReference type="EMBL" id="AYSL01000546">
    <property type="protein sequence ID" value="KTF07432.1"/>
    <property type="molecule type" value="Genomic_DNA"/>
</dbReference>
<sequence>MIGSIHNNGVRAWYVDTGFNDSGTYEHVVALVVEVAHYAF</sequence>
<organism evidence="1">
    <name type="scientific">marine sediment metagenome</name>
    <dbReference type="NCBI Taxonomy" id="412755"/>
    <lineage>
        <taxon>unclassified sequences</taxon>
        <taxon>metagenomes</taxon>
        <taxon>ecological metagenomes</taxon>
    </lineage>
</organism>